<dbReference type="InterPro" id="IPR036390">
    <property type="entry name" value="WH_DNA-bd_sf"/>
</dbReference>
<dbReference type="SUPFAM" id="SSF48008">
    <property type="entry name" value="GntR ligand-binding domain-like"/>
    <property type="match status" value="1"/>
</dbReference>
<dbReference type="Gene3D" id="1.20.120.530">
    <property type="entry name" value="GntR ligand-binding domain-like"/>
    <property type="match status" value="1"/>
</dbReference>
<dbReference type="SUPFAM" id="SSF46785">
    <property type="entry name" value="Winged helix' DNA-binding domain"/>
    <property type="match status" value="1"/>
</dbReference>
<gene>
    <name evidence="5" type="ORF">HJG52_16930</name>
</gene>
<evidence type="ECO:0000313" key="5">
    <source>
        <dbReference type="EMBL" id="NNM47678.1"/>
    </source>
</evidence>
<dbReference type="GO" id="GO:0003677">
    <property type="term" value="F:DNA binding"/>
    <property type="evidence" value="ECO:0007669"/>
    <property type="project" value="UniProtKB-KW"/>
</dbReference>
<dbReference type="Pfam" id="PF07729">
    <property type="entry name" value="FCD"/>
    <property type="match status" value="1"/>
</dbReference>
<dbReference type="Gene3D" id="1.10.10.10">
    <property type="entry name" value="Winged helix-like DNA-binding domain superfamily/Winged helix DNA-binding domain"/>
    <property type="match status" value="1"/>
</dbReference>
<dbReference type="InterPro" id="IPR036388">
    <property type="entry name" value="WH-like_DNA-bd_sf"/>
</dbReference>
<dbReference type="PANTHER" id="PTHR43537:SF20">
    <property type="entry name" value="HTH-TYPE TRANSCRIPTIONAL REPRESSOR GLAR"/>
    <property type="match status" value="1"/>
</dbReference>
<keyword evidence="1" id="KW-0805">Transcription regulation</keyword>
<dbReference type="PANTHER" id="PTHR43537">
    <property type="entry name" value="TRANSCRIPTIONAL REGULATOR, GNTR FAMILY"/>
    <property type="match status" value="1"/>
</dbReference>
<sequence length="218" mass="24063">MHAQLRAEVLGGIFEPGERLKFAALAERYGASVSVLREALTRLVEQGLVTAETNVGFRVMPVSIEDLRDLTATRIDIESLALRYSIERGGVEWESDLVACHHRLERTPMLTDDAPVRISDDWEAAHAAYHSALIAGCESPRLLSIACGLRDAAGLYRRWSQPREPDRDVAGEHRRILDATLARDADAATEALRAHFQHTADILESALGGAEHLRVPAR</sequence>
<dbReference type="EMBL" id="JABEPQ010000004">
    <property type="protein sequence ID" value="NNM47678.1"/>
    <property type="molecule type" value="Genomic_DNA"/>
</dbReference>
<dbReference type="InterPro" id="IPR008920">
    <property type="entry name" value="TF_FadR/GntR_C"/>
</dbReference>
<evidence type="ECO:0000256" key="3">
    <source>
        <dbReference type="ARBA" id="ARBA00023163"/>
    </source>
</evidence>
<evidence type="ECO:0000313" key="6">
    <source>
        <dbReference type="Proteomes" id="UP000588586"/>
    </source>
</evidence>
<protein>
    <submittedName>
        <fullName evidence="5">FCD domain-containing protein</fullName>
    </submittedName>
</protein>
<accession>A0A849HJS1</accession>
<comment type="caution">
    <text evidence="5">The sequence shown here is derived from an EMBL/GenBank/DDBJ whole genome shotgun (WGS) entry which is preliminary data.</text>
</comment>
<dbReference type="PROSITE" id="PS50949">
    <property type="entry name" value="HTH_GNTR"/>
    <property type="match status" value="1"/>
</dbReference>
<keyword evidence="2" id="KW-0238">DNA-binding</keyword>
<evidence type="ECO:0000256" key="2">
    <source>
        <dbReference type="ARBA" id="ARBA00023125"/>
    </source>
</evidence>
<evidence type="ECO:0000259" key="4">
    <source>
        <dbReference type="PROSITE" id="PS50949"/>
    </source>
</evidence>
<keyword evidence="3" id="KW-0804">Transcription</keyword>
<keyword evidence="6" id="KW-1185">Reference proteome</keyword>
<name>A0A849HJS1_9MICO</name>
<dbReference type="AlphaFoldDB" id="A0A849HJS1"/>
<reference evidence="5 6" key="1">
    <citation type="submission" date="2020-04" db="EMBL/GenBank/DDBJ databases">
        <title>Knoellia sp. isolate from air conditioner.</title>
        <authorList>
            <person name="Chea S."/>
            <person name="Kim D.-U."/>
        </authorList>
    </citation>
    <scope>NUCLEOTIDE SEQUENCE [LARGE SCALE GENOMIC DNA]</scope>
    <source>
        <strain evidence="5 6">DB2414S</strain>
    </source>
</reference>
<dbReference type="SMART" id="SM00345">
    <property type="entry name" value="HTH_GNTR"/>
    <property type="match status" value="1"/>
</dbReference>
<dbReference type="GO" id="GO:0003700">
    <property type="term" value="F:DNA-binding transcription factor activity"/>
    <property type="evidence" value="ECO:0007669"/>
    <property type="project" value="InterPro"/>
</dbReference>
<organism evidence="5 6">
    <name type="scientific">Knoellia koreensis</name>
    <dbReference type="NCBI Taxonomy" id="2730921"/>
    <lineage>
        <taxon>Bacteria</taxon>
        <taxon>Bacillati</taxon>
        <taxon>Actinomycetota</taxon>
        <taxon>Actinomycetes</taxon>
        <taxon>Micrococcales</taxon>
        <taxon>Intrasporangiaceae</taxon>
        <taxon>Knoellia</taxon>
    </lineage>
</organism>
<dbReference type="Pfam" id="PF00392">
    <property type="entry name" value="GntR"/>
    <property type="match status" value="1"/>
</dbReference>
<dbReference type="InterPro" id="IPR000524">
    <property type="entry name" value="Tscrpt_reg_HTH_GntR"/>
</dbReference>
<dbReference type="SMART" id="SM00895">
    <property type="entry name" value="FCD"/>
    <property type="match status" value="1"/>
</dbReference>
<dbReference type="InterPro" id="IPR011711">
    <property type="entry name" value="GntR_C"/>
</dbReference>
<dbReference type="Proteomes" id="UP000588586">
    <property type="component" value="Unassembled WGS sequence"/>
</dbReference>
<feature type="domain" description="HTH gntR-type" evidence="4">
    <location>
        <begin position="1"/>
        <end position="62"/>
    </location>
</feature>
<evidence type="ECO:0000256" key="1">
    <source>
        <dbReference type="ARBA" id="ARBA00023015"/>
    </source>
</evidence>
<proteinExistence type="predicted"/>